<organism evidence="2 4">
    <name type="scientific">Acinetobacter wuhouensis</name>
    <dbReference type="NCBI Taxonomy" id="1879050"/>
    <lineage>
        <taxon>Bacteria</taxon>
        <taxon>Pseudomonadati</taxon>
        <taxon>Pseudomonadota</taxon>
        <taxon>Gammaproteobacteria</taxon>
        <taxon>Moraxellales</taxon>
        <taxon>Moraxellaceae</taxon>
        <taxon>Acinetobacter</taxon>
    </lineage>
</organism>
<reference evidence="2 4" key="1">
    <citation type="submission" date="2018-10" db="EMBL/GenBank/DDBJ databases">
        <title>The complete genome of Acinetobacter wuhouensis strain WCHAW010062.</title>
        <authorList>
            <person name="Hu Y."/>
            <person name="Long H."/>
            <person name="Feng Y."/>
            <person name="Zong Z."/>
        </authorList>
    </citation>
    <scope>NUCLEOTIDE SEQUENCE [LARGE SCALE GENOMIC DNA]</scope>
    <source>
        <strain evidence="2 4">WCHAW010062</strain>
    </source>
</reference>
<reference evidence="3 5" key="2">
    <citation type="submission" date="2019-02" db="EMBL/GenBank/DDBJ databases">
        <title>The Batch Genome Submission of Acinetobacter spp. strains.</title>
        <authorList>
            <person name="Qin J."/>
            <person name="Hu Y."/>
            <person name="Ye H."/>
            <person name="Wei L."/>
            <person name="Feng Y."/>
            <person name="Zong Z."/>
        </authorList>
    </citation>
    <scope>NUCLEOTIDE SEQUENCE [LARGE SCALE GENOMIC DNA]</scope>
    <source>
        <strain evidence="3 5">WCHAW060049</strain>
    </source>
</reference>
<evidence type="ECO:0000313" key="2">
    <source>
        <dbReference type="EMBL" id="AYO53129.1"/>
    </source>
</evidence>
<accession>A0A3G2SZ15</accession>
<dbReference type="EMBL" id="SGSQ01000002">
    <property type="protein sequence ID" value="RZG49006.1"/>
    <property type="molecule type" value="Genomic_DNA"/>
</dbReference>
<keyword evidence="5" id="KW-1185">Reference proteome</keyword>
<evidence type="ECO:0000313" key="3">
    <source>
        <dbReference type="EMBL" id="RZG49006.1"/>
    </source>
</evidence>
<keyword evidence="1" id="KW-0812">Transmembrane</keyword>
<feature type="transmembrane region" description="Helical" evidence="1">
    <location>
        <begin position="47"/>
        <end position="65"/>
    </location>
</feature>
<feature type="transmembrane region" description="Helical" evidence="1">
    <location>
        <begin position="23"/>
        <end position="40"/>
    </location>
</feature>
<keyword evidence="1" id="KW-1133">Transmembrane helix</keyword>
<dbReference type="AlphaFoldDB" id="A0A3G2SZ15"/>
<sequence length="105" mass="12369">MFLAKIQQYAQNLKHFTGLSSDALFIYAGLIIYFVVAAIHKRQLRSHIAIIVTVVFAFVIEIFNARADIFGRGYWRIWDSIHSIVNMIFWPYVIWAMARFRVWKG</sequence>
<dbReference type="Proteomes" id="UP000279962">
    <property type="component" value="Chromosome"/>
</dbReference>
<proteinExistence type="predicted"/>
<feature type="transmembrane region" description="Helical" evidence="1">
    <location>
        <begin position="77"/>
        <end position="98"/>
    </location>
</feature>
<dbReference type="Proteomes" id="UP000293863">
    <property type="component" value="Unassembled WGS sequence"/>
</dbReference>
<gene>
    <name evidence="2" type="ORF">CDG68_05370</name>
    <name evidence="3" type="ORF">EXU28_01330</name>
</gene>
<keyword evidence="1" id="KW-0472">Membrane</keyword>
<evidence type="ECO:0000313" key="4">
    <source>
        <dbReference type="Proteomes" id="UP000279962"/>
    </source>
</evidence>
<dbReference type="EMBL" id="CP033133">
    <property type="protein sequence ID" value="AYO53129.1"/>
    <property type="molecule type" value="Genomic_DNA"/>
</dbReference>
<dbReference type="RefSeq" id="WP_087552175.1">
    <property type="nucleotide sequence ID" value="NZ_CP033133.1"/>
</dbReference>
<name>A0A3G2SZ15_9GAMM</name>
<evidence type="ECO:0008006" key="6">
    <source>
        <dbReference type="Google" id="ProtNLM"/>
    </source>
</evidence>
<evidence type="ECO:0000256" key="1">
    <source>
        <dbReference type="SAM" id="Phobius"/>
    </source>
</evidence>
<protein>
    <recommendedName>
        <fullName evidence="6">VanZ-like domain-containing protein</fullName>
    </recommendedName>
</protein>
<evidence type="ECO:0000313" key="5">
    <source>
        <dbReference type="Proteomes" id="UP000293863"/>
    </source>
</evidence>